<organism evidence="2 3">
    <name type="scientific">Dacryopinax primogenitus (strain DJM 731)</name>
    <name type="common">Brown rot fungus</name>
    <dbReference type="NCBI Taxonomy" id="1858805"/>
    <lineage>
        <taxon>Eukaryota</taxon>
        <taxon>Fungi</taxon>
        <taxon>Dikarya</taxon>
        <taxon>Basidiomycota</taxon>
        <taxon>Agaricomycotina</taxon>
        <taxon>Dacrymycetes</taxon>
        <taxon>Dacrymycetales</taxon>
        <taxon>Dacrymycetaceae</taxon>
        <taxon>Dacryopinax</taxon>
    </lineage>
</organism>
<feature type="region of interest" description="Disordered" evidence="1">
    <location>
        <begin position="124"/>
        <end position="194"/>
    </location>
</feature>
<reference evidence="2 3" key="1">
    <citation type="journal article" date="2012" name="Science">
        <title>The Paleozoic origin of enzymatic lignin decomposition reconstructed from 31 fungal genomes.</title>
        <authorList>
            <person name="Floudas D."/>
            <person name="Binder M."/>
            <person name="Riley R."/>
            <person name="Barry K."/>
            <person name="Blanchette R.A."/>
            <person name="Henrissat B."/>
            <person name="Martinez A.T."/>
            <person name="Otillar R."/>
            <person name="Spatafora J.W."/>
            <person name="Yadav J.S."/>
            <person name="Aerts A."/>
            <person name="Benoit I."/>
            <person name="Boyd A."/>
            <person name="Carlson A."/>
            <person name="Copeland A."/>
            <person name="Coutinho P.M."/>
            <person name="de Vries R.P."/>
            <person name="Ferreira P."/>
            <person name="Findley K."/>
            <person name="Foster B."/>
            <person name="Gaskell J."/>
            <person name="Glotzer D."/>
            <person name="Gorecki P."/>
            <person name="Heitman J."/>
            <person name="Hesse C."/>
            <person name="Hori C."/>
            <person name="Igarashi K."/>
            <person name="Jurgens J.A."/>
            <person name="Kallen N."/>
            <person name="Kersten P."/>
            <person name="Kohler A."/>
            <person name="Kuees U."/>
            <person name="Kumar T.K.A."/>
            <person name="Kuo A."/>
            <person name="LaButti K."/>
            <person name="Larrondo L.F."/>
            <person name="Lindquist E."/>
            <person name="Ling A."/>
            <person name="Lombard V."/>
            <person name="Lucas S."/>
            <person name="Lundell T."/>
            <person name="Martin R."/>
            <person name="McLaughlin D.J."/>
            <person name="Morgenstern I."/>
            <person name="Morin E."/>
            <person name="Murat C."/>
            <person name="Nagy L.G."/>
            <person name="Nolan M."/>
            <person name="Ohm R.A."/>
            <person name="Patyshakuliyeva A."/>
            <person name="Rokas A."/>
            <person name="Ruiz-Duenas F.J."/>
            <person name="Sabat G."/>
            <person name="Salamov A."/>
            <person name="Samejima M."/>
            <person name="Schmutz J."/>
            <person name="Slot J.C."/>
            <person name="St John F."/>
            <person name="Stenlid J."/>
            <person name="Sun H."/>
            <person name="Sun S."/>
            <person name="Syed K."/>
            <person name="Tsang A."/>
            <person name="Wiebenga A."/>
            <person name="Young D."/>
            <person name="Pisabarro A."/>
            <person name="Eastwood D.C."/>
            <person name="Martin F."/>
            <person name="Cullen D."/>
            <person name="Grigoriev I.V."/>
            <person name="Hibbett D.S."/>
        </authorList>
    </citation>
    <scope>NUCLEOTIDE SEQUENCE [LARGE SCALE GENOMIC DNA]</scope>
    <source>
        <strain evidence="2 3">DJM-731 SS1</strain>
    </source>
</reference>
<feature type="compositionally biased region" description="Polar residues" evidence="1">
    <location>
        <begin position="150"/>
        <end position="162"/>
    </location>
</feature>
<feature type="region of interest" description="Disordered" evidence="1">
    <location>
        <begin position="59"/>
        <end position="78"/>
    </location>
</feature>
<feature type="region of interest" description="Disordered" evidence="1">
    <location>
        <begin position="428"/>
        <end position="458"/>
    </location>
</feature>
<dbReference type="Proteomes" id="UP000030653">
    <property type="component" value="Unassembled WGS sequence"/>
</dbReference>
<sequence length="458" mass="51193">MHRRGNELLCVPHPIAHRIGVRIPLPLLAGTIGTHRGRPTVCKNDQVGTIRDGGMIAIEDRPQGTPRERGTPSNNVEDKSIPFLRIDGRGLRPAPLLPSLLEEHRSRLPPSTILAQPPILQTYRVPSQSRPNPKWEAAARPVANPEDQTEGSLFSWNSSGIQTRPLAPASPDTPWTKASTVGTAGSSSASKPHESIISYPASSRELISKFPIQLIPGSSRVEVEQWLSRIAAAGQLLLVSSQGDPKIQSYQEPNNGSRPLPALTNPVSAMQLWRVEALKKQYSLKWVQQMRIPQEEYFKAIAYRDRAISELRESENVIAKFKSAAHTLDNYANWRWSDRARAKGPRGAFDYQRAVQAPSKERRLALWARAGYFVNDPSKPEPLDATHREWAEELWDKDNKQAVKEGHANAFLAVLLFEDRITELGLPSNLEPESDDEHRLIPNKYASRRALDGEDSDY</sequence>
<proteinExistence type="predicted"/>
<dbReference type="RefSeq" id="XP_040630285.1">
    <property type="nucleotide sequence ID" value="XM_040768290.1"/>
</dbReference>
<evidence type="ECO:0000313" key="2">
    <source>
        <dbReference type="EMBL" id="EJU03391.1"/>
    </source>
</evidence>
<dbReference type="EMBL" id="JH795860">
    <property type="protein sequence ID" value="EJU03391.1"/>
    <property type="molecule type" value="Genomic_DNA"/>
</dbReference>
<dbReference type="AlphaFoldDB" id="M5FZB8"/>
<keyword evidence="3" id="KW-1185">Reference proteome</keyword>
<feature type="compositionally biased region" description="Low complexity" evidence="1">
    <location>
        <begin position="176"/>
        <end position="190"/>
    </location>
</feature>
<dbReference type="HOGENOM" id="CLU_597191_0_0_1"/>
<evidence type="ECO:0000313" key="3">
    <source>
        <dbReference type="Proteomes" id="UP000030653"/>
    </source>
</evidence>
<name>M5FZB8_DACPD</name>
<evidence type="ECO:0000256" key="1">
    <source>
        <dbReference type="SAM" id="MobiDB-lite"/>
    </source>
</evidence>
<gene>
    <name evidence="2" type="ORF">DACRYDRAFT_106550</name>
</gene>
<accession>M5FZB8</accession>
<protein>
    <submittedName>
        <fullName evidence="2">Uncharacterized protein</fullName>
    </submittedName>
</protein>
<dbReference type="GeneID" id="63683352"/>